<feature type="transmembrane region" description="Helical" evidence="1">
    <location>
        <begin position="28"/>
        <end position="50"/>
    </location>
</feature>
<organism evidence="2 3">
    <name type="scientific">Hypericibacter adhaerens</name>
    <dbReference type="NCBI Taxonomy" id="2602016"/>
    <lineage>
        <taxon>Bacteria</taxon>
        <taxon>Pseudomonadati</taxon>
        <taxon>Pseudomonadota</taxon>
        <taxon>Alphaproteobacteria</taxon>
        <taxon>Rhodospirillales</taxon>
        <taxon>Dongiaceae</taxon>
        <taxon>Hypericibacter</taxon>
    </lineage>
</organism>
<evidence type="ECO:0000256" key="1">
    <source>
        <dbReference type="SAM" id="Phobius"/>
    </source>
</evidence>
<gene>
    <name evidence="2" type="ORF">FRZ61_18490</name>
</gene>
<accession>A0A5J6N009</accession>
<keyword evidence="1" id="KW-0472">Membrane</keyword>
<dbReference type="AlphaFoldDB" id="A0A5J6N009"/>
<keyword evidence="3" id="KW-1185">Reference proteome</keyword>
<evidence type="ECO:0000313" key="2">
    <source>
        <dbReference type="EMBL" id="QEX21920.1"/>
    </source>
</evidence>
<keyword evidence="1" id="KW-0812">Transmembrane</keyword>
<dbReference type="EMBL" id="CP042582">
    <property type="protein sequence ID" value="QEX21920.1"/>
    <property type="molecule type" value="Genomic_DNA"/>
</dbReference>
<sequence length="65" mass="7109">MLGWLVRIIMAIAAVITGWFVATDSANFTVIQMAVSLFLMVIFVAIAAFAPTIVNRLRGKPEPED</sequence>
<dbReference type="Proteomes" id="UP000325797">
    <property type="component" value="Chromosome"/>
</dbReference>
<dbReference type="OrthoDB" id="8453239at2"/>
<protein>
    <submittedName>
        <fullName evidence="2">Uncharacterized protein</fullName>
    </submittedName>
</protein>
<name>A0A5J6N009_9PROT</name>
<reference evidence="2 3" key="1">
    <citation type="submission" date="2019-08" db="EMBL/GenBank/DDBJ databases">
        <title>Hyperibacter terrae gen. nov., sp. nov. and Hyperibacter viscosus sp. nov., two new members in the family Rhodospirillaceae isolated from the rhizosphere of Hypericum perforatum.</title>
        <authorList>
            <person name="Noviana Z."/>
        </authorList>
    </citation>
    <scope>NUCLEOTIDE SEQUENCE [LARGE SCALE GENOMIC DNA]</scope>
    <source>
        <strain evidence="2 3">R5959</strain>
    </source>
</reference>
<dbReference type="KEGG" id="hadh:FRZ61_18490"/>
<evidence type="ECO:0000313" key="3">
    <source>
        <dbReference type="Proteomes" id="UP000325797"/>
    </source>
</evidence>
<dbReference type="RefSeq" id="WP_151116839.1">
    <property type="nucleotide sequence ID" value="NZ_CP042582.1"/>
</dbReference>
<keyword evidence="1" id="KW-1133">Transmembrane helix</keyword>
<proteinExistence type="predicted"/>
<feature type="transmembrane region" description="Helical" evidence="1">
    <location>
        <begin position="5"/>
        <end position="22"/>
    </location>
</feature>